<proteinExistence type="predicted"/>
<sequence>MKIELLNVQELNNQDLAAINGGSWLTDLAEDVGYAVGYAAGFVTGTVVVAAHIVTHELLQ</sequence>
<keyword evidence="1" id="KW-0812">Transmembrane</keyword>
<evidence type="ECO:0000313" key="2">
    <source>
        <dbReference type="EMBL" id="KPM33330.1"/>
    </source>
</evidence>
<accession>A0A0P7AI85</accession>
<feature type="transmembrane region" description="Helical" evidence="1">
    <location>
        <begin position="32"/>
        <end position="54"/>
    </location>
</feature>
<comment type="caution">
    <text evidence="2">The sequence shown here is derived from an EMBL/GenBank/DDBJ whole genome shotgun (WGS) entry which is preliminary data.</text>
</comment>
<name>A0A0P7AI85_9FLAO</name>
<reference evidence="2 3" key="1">
    <citation type="submission" date="2015-09" db="EMBL/GenBank/DDBJ databases">
        <title>Genome sequence of the marine flavobacterium Croceitalea dokdonensis DOKDO 023 that contains proton- and sodium-pumping rhodopsins.</title>
        <authorList>
            <person name="Kwon S.-K."/>
            <person name="Lee H.K."/>
            <person name="Kwak M.-J."/>
            <person name="Kim J.F."/>
        </authorList>
    </citation>
    <scope>NUCLEOTIDE SEQUENCE [LARGE SCALE GENOMIC DNA]</scope>
    <source>
        <strain evidence="2 3">DOKDO 023</strain>
    </source>
</reference>
<dbReference type="RefSeq" id="WP_054557539.1">
    <property type="nucleotide sequence ID" value="NZ_LDJX01000001.1"/>
</dbReference>
<keyword evidence="1" id="KW-0472">Membrane</keyword>
<keyword evidence="1" id="KW-1133">Transmembrane helix</keyword>
<dbReference type="Proteomes" id="UP000050280">
    <property type="component" value="Unassembled WGS sequence"/>
</dbReference>
<protein>
    <recommendedName>
        <fullName evidence="4">Class IIb bacteriocin, lactobin A/cerein 7B family</fullName>
    </recommendedName>
</protein>
<dbReference type="EMBL" id="LDJX01000001">
    <property type="protein sequence ID" value="KPM33330.1"/>
    <property type="molecule type" value="Genomic_DNA"/>
</dbReference>
<evidence type="ECO:0000256" key="1">
    <source>
        <dbReference type="SAM" id="Phobius"/>
    </source>
</evidence>
<dbReference type="AlphaFoldDB" id="A0A0P7AI85"/>
<keyword evidence="3" id="KW-1185">Reference proteome</keyword>
<evidence type="ECO:0000313" key="3">
    <source>
        <dbReference type="Proteomes" id="UP000050280"/>
    </source>
</evidence>
<organism evidence="2 3">
    <name type="scientific">Croceitalea dokdonensis DOKDO 023</name>
    <dbReference type="NCBI Taxonomy" id="1300341"/>
    <lineage>
        <taxon>Bacteria</taxon>
        <taxon>Pseudomonadati</taxon>
        <taxon>Bacteroidota</taxon>
        <taxon>Flavobacteriia</taxon>
        <taxon>Flavobacteriales</taxon>
        <taxon>Flavobacteriaceae</taxon>
        <taxon>Croceitalea</taxon>
    </lineage>
</organism>
<dbReference type="OrthoDB" id="9968088at2"/>
<evidence type="ECO:0008006" key="4">
    <source>
        <dbReference type="Google" id="ProtNLM"/>
    </source>
</evidence>
<gene>
    <name evidence="2" type="ORF">I595_233</name>
</gene>
<dbReference type="STRING" id="1300341.I595_233"/>